<evidence type="ECO:0000256" key="3">
    <source>
        <dbReference type="ARBA" id="ARBA00005792"/>
    </source>
</evidence>
<evidence type="ECO:0000313" key="11">
    <source>
        <dbReference type="EMBL" id="KAK9149241.1"/>
    </source>
</evidence>
<evidence type="ECO:0000256" key="6">
    <source>
        <dbReference type="ARBA" id="ARBA00022787"/>
    </source>
</evidence>
<gene>
    <name evidence="11" type="ORF">Scep_007998</name>
</gene>
<evidence type="ECO:0000256" key="2">
    <source>
        <dbReference type="ARBA" id="ARBA00004572"/>
    </source>
</evidence>
<organism evidence="11 12">
    <name type="scientific">Stephania cephalantha</name>
    <dbReference type="NCBI Taxonomy" id="152367"/>
    <lineage>
        <taxon>Eukaryota</taxon>
        <taxon>Viridiplantae</taxon>
        <taxon>Streptophyta</taxon>
        <taxon>Embryophyta</taxon>
        <taxon>Tracheophyta</taxon>
        <taxon>Spermatophyta</taxon>
        <taxon>Magnoliopsida</taxon>
        <taxon>Ranunculales</taxon>
        <taxon>Menispermaceae</taxon>
        <taxon>Menispermoideae</taxon>
        <taxon>Cissampelideae</taxon>
        <taxon>Stephania</taxon>
    </lineage>
</organism>
<comment type="subcellular location">
    <subcellularLocation>
        <location evidence="2">Mitochondrion outer membrane</location>
        <topology evidence="2">Single-pass membrane protein</topology>
    </subcellularLocation>
</comment>
<keyword evidence="5" id="KW-0812">Transmembrane</keyword>
<keyword evidence="6" id="KW-1000">Mitochondrion outer membrane</keyword>
<dbReference type="Proteomes" id="UP001419268">
    <property type="component" value="Unassembled WGS sequence"/>
</dbReference>
<keyword evidence="7" id="KW-0653">Protein transport</keyword>
<dbReference type="GO" id="GO:0015031">
    <property type="term" value="P:protein transport"/>
    <property type="evidence" value="ECO:0007669"/>
    <property type="project" value="UniProtKB-KW"/>
</dbReference>
<keyword evidence="10" id="KW-0472">Membrane</keyword>
<evidence type="ECO:0000256" key="9">
    <source>
        <dbReference type="ARBA" id="ARBA00023128"/>
    </source>
</evidence>
<dbReference type="AlphaFoldDB" id="A0AAP0KAV9"/>
<keyword evidence="9" id="KW-0496">Mitochondrion</keyword>
<evidence type="ECO:0000313" key="12">
    <source>
        <dbReference type="Proteomes" id="UP001419268"/>
    </source>
</evidence>
<evidence type="ECO:0000256" key="4">
    <source>
        <dbReference type="ARBA" id="ARBA00022448"/>
    </source>
</evidence>
<proteinExistence type="inferred from homology"/>
<keyword evidence="8" id="KW-1133">Transmembrane helix</keyword>
<protein>
    <submittedName>
        <fullName evidence="11">Uncharacterized protein</fullName>
    </submittedName>
</protein>
<accession>A0AAP0KAV9</accession>
<comment type="function">
    <text evidence="1">Central component of the receptor complex responsible for the recognition and translocation of cytosolically synthesized mitochondrial preproteins. Together with TOM22 functions as the transit peptide receptor at the surface of the mitochondrion outer membrane and facilitates the movement of preproteins into the translocation pore.</text>
</comment>
<evidence type="ECO:0000256" key="5">
    <source>
        <dbReference type="ARBA" id="ARBA00022692"/>
    </source>
</evidence>
<sequence length="80" mass="8996">MDASMNDFDRFILNEHERKLCDAAYAINPLDADNLAKWGGALLELSQFQGSPSEMTQMLKGKCCHFISLIRKSDCSLNKV</sequence>
<evidence type="ECO:0000256" key="8">
    <source>
        <dbReference type="ARBA" id="ARBA00022989"/>
    </source>
</evidence>
<dbReference type="EMBL" id="JBBNAG010000003">
    <property type="protein sequence ID" value="KAK9149241.1"/>
    <property type="molecule type" value="Genomic_DNA"/>
</dbReference>
<dbReference type="InterPro" id="IPR011990">
    <property type="entry name" value="TPR-like_helical_dom_sf"/>
</dbReference>
<dbReference type="PANTHER" id="PTHR32409">
    <property type="entry name" value="MITOCHONDRIAL IMPORT RECEPTOR SUBUNIT TOM20-1-RELATED"/>
    <property type="match status" value="1"/>
</dbReference>
<reference evidence="11 12" key="1">
    <citation type="submission" date="2024-01" db="EMBL/GenBank/DDBJ databases">
        <title>Genome assemblies of Stephania.</title>
        <authorList>
            <person name="Yang L."/>
        </authorList>
    </citation>
    <scope>NUCLEOTIDE SEQUENCE [LARGE SCALE GENOMIC DNA]</scope>
    <source>
        <strain evidence="11">JXDWG</strain>
        <tissue evidence="11">Leaf</tissue>
    </source>
</reference>
<evidence type="ECO:0000256" key="7">
    <source>
        <dbReference type="ARBA" id="ARBA00022927"/>
    </source>
</evidence>
<name>A0AAP0KAV9_9MAGN</name>
<dbReference type="GO" id="GO:0005742">
    <property type="term" value="C:mitochondrial outer membrane translocase complex"/>
    <property type="evidence" value="ECO:0007669"/>
    <property type="project" value="InterPro"/>
</dbReference>
<evidence type="ECO:0000256" key="10">
    <source>
        <dbReference type="ARBA" id="ARBA00023136"/>
    </source>
</evidence>
<dbReference type="Gene3D" id="1.25.40.10">
    <property type="entry name" value="Tetratricopeptide repeat domain"/>
    <property type="match status" value="1"/>
</dbReference>
<evidence type="ECO:0000256" key="1">
    <source>
        <dbReference type="ARBA" id="ARBA00003450"/>
    </source>
</evidence>
<dbReference type="Pfam" id="PF06552">
    <property type="entry name" value="TOM20_plant"/>
    <property type="match status" value="1"/>
</dbReference>
<dbReference type="PANTHER" id="PTHR32409:SF3">
    <property type="entry name" value="MITOCHONDRIAL IMPORT RECEPTOR SUBUNIT TOM20-1-RELATED"/>
    <property type="match status" value="1"/>
</dbReference>
<dbReference type="InterPro" id="IPR010547">
    <property type="entry name" value="TOM20_imprt_rcpt"/>
</dbReference>
<dbReference type="GO" id="GO:0045040">
    <property type="term" value="P:protein insertion into mitochondrial outer membrane"/>
    <property type="evidence" value="ECO:0007669"/>
    <property type="project" value="InterPro"/>
</dbReference>
<keyword evidence="4" id="KW-0813">Transport</keyword>
<comment type="caution">
    <text evidence="11">The sequence shown here is derived from an EMBL/GenBank/DDBJ whole genome shotgun (WGS) entry which is preliminary data.</text>
</comment>
<keyword evidence="12" id="KW-1185">Reference proteome</keyword>
<comment type="similarity">
    <text evidence="3">Belongs to the Tom20 family.</text>
</comment>